<evidence type="ECO:0000313" key="1">
    <source>
        <dbReference type="EMBL" id="CAB4874662.1"/>
    </source>
</evidence>
<dbReference type="AlphaFoldDB" id="A0A6J7DUV9"/>
<reference evidence="1" key="1">
    <citation type="submission" date="2020-05" db="EMBL/GenBank/DDBJ databases">
        <authorList>
            <person name="Chiriac C."/>
            <person name="Salcher M."/>
            <person name="Ghai R."/>
            <person name="Kavagutti S V."/>
        </authorList>
    </citation>
    <scope>NUCLEOTIDE SEQUENCE</scope>
</reference>
<dbReference type="EMBL" id="CAFBLR010000078">
    <property type="protein sequence ID" value="CAB4874662.1"/>
    <property type="molecule type" value="Genomic_DNA"/>
</dbReference>
<protein>
    <submittedName>
        <fullName evidence="1">Unannotated protein</fullName>
    </submittedName>
</protein>
<accession>A0A6J7DUV9</accession>
<sequence>MDIAQEFMPCGQGVGAIHELEPAAKILHDMVAEAERTIDRLTSIRR</sequence>
<organism evidence="1">
    <name type="scientific">freshwater metagenome</name>
    <dbReference type="NCBI Taxonomy" id="449393"/>
    <lineage>
        <taxon>unclassified sequences</taxon>
        <taxon>metagenomes</taxon>
        <taxon>ecological metagenomes</taxon>
    </lineage>
</organism>
<gene>
    <name evidence="1" type="ORF">UFOPK3417_00931</name>
</gene>
<dbReference type="InterPro" id="IPR013785">
    <property type="entry name" value="Aldolase_TIM"/>
</dbReference>
<name>A0A6J7DUV9_9ZZZZ</name>
<dbReference type="Gene3D" id="3.20.20.70">
    <property type="entry name" value="Aldolase class I"/>
    <property type="match status" value="1"/>
</dbReference>
<proteinExistence type="predicted"/>